<feature type="binding site" evidence="7">
    <location>
        <position position="318"/>
    </location>
    <ligand>
        <name>3-phosphoshikimate</name>
        <dbReference type="ChEBI" id="CHEBI:145989"/>
    </ligand>
</feature>
<sequence>MSKTIAISPGCLSGTVIAPPSKSAAHRALICAALAKGTSVISNIALSDDISATLAAVRMLGAEATVSDGNVTICSAGKRSPFCGENIFCNESGSTLRFLIPILLSFGGRFTVSGRGRLMQRPLDDYFQIFDQKGIQYELRGDKLQLEGTLLHGRFSLAGNVSSQYITGLLFALPLLSGDSEIVVTTPVESVGYIDMTLEMMRRFGVRVQAQKNYRHFYVPGNQTYQPQNVTVEGDYSQAAFYLVANELGSKVCVTGLSESSSQGDKEIVNMIERLKKDEPVHIVDVSQVPDLVPVLSVLAAKAKGITRIVGASRLRLKESDRLRAVCTELKKLGVLIKEENDALEICGASRFFSAVVDSHNDHRMAMALAIAATAAEGDVVICGADSVKKSYGNFWEKFAELGGAIHECQQPMETCFK</sequence>
<feature type="active site" description="Proton acceptor" evidence="7">
    <location>
        <position position="291"/>
    </location>
</feature>
<comment type="subcellular location">
    <subcellularLocation>
        <location evidence="7">Cytoplasm</location>
    </subcellularLocation>
</comment>
<dbReference type="GO" id="GO:0008652">
    <property type="term" value="P:amino acid biosynthetic process"/>
    <property type="evidence" value="ECO:0007669"/>
    <property type="project" value="UniProtKB-KW"/>
</dbReference>
<dbReference type="PANTHER" id="PTHR21090">
    <property type="entry name" value="AROM/DEHYDROQUINATE SYNTHASE"/>
    <property type="match status" value="1"/>
</dbReference>
<dbReference type="HAMAP" id="MF_00210">
    <property type="entry name" value="EPSP_synth"/>
    <property type="match status" value="1"/>
</dbReference>
<dbReference type="InterPro" id="IPR023193">
    <property type="entry name" value="EPSP_synthase_CS"/>
</dbReference>
<dbReference type="Proteomes" id="UP000611762">
    <property type="component" value="Unassembled WGS sequence"/>
</dbReference>
<evidence type="ECO:0000256" key="4">
    <source>
        <dbReference type="ARBA" id="ARBA00022679"/>
    </source>
</evidence>
<dbReference type="GO" id="GO:0009423">
    <property type="term" value="P:chorismate biosynthetic process"/>
    <property type="evidence" value="ECO:0007669"/>
    <property type="project" value="UniProtKB-UniRule"/>
</dbReference>
<evidence type="ECO:0000313" key="10">
    <source>
        <dbReference type="Proteomes" id="UP000611762"/>
    </source>
</evidence>
<dbReference type="PANTHER" id="PTHR21090:SF5">
    <property type="entry name" value="PENTAFUNCTIONAL AROM POLYPEPTIDE"/>
    <property type="match status" value="1"/>
</dbReference>
<comment type="similarity">
    <text evidence="2 7">Belongs to the EPSP synthase family.</text>
</comment>
<dbReference type="InterPro" id="IPR036968">
    <property type="entry name" value="Enolpyruvate_Tfrase_sf"/>
</dbReference>
<keyword evidence="5 7" id="KW-0057">Aromatic amino acid biosynthesis</keyword>
<organism evidence="9 10">
    <name type="scientific">Congzhengia minquanensis</name>
    <dbReference type="NCBI Taxonomy" id="2763657"/>
    <lineage>
        <taxon>Bacteria</taxon>
        <taxon>Bacillati</taxon>
        <taxon>Bacillota</taxon>
        <taxon>Clostridia</taxon>
        <taxon>Eubacteriales</taxon>
        <taxon>Oscillospiraceae</taxon>
        <taxon>Congzhengia</taxon>
    </lineage>
</organism>
<dbReference type="PROSITE" id="PS00885">
    <property type="entry name" value="EPSP_SYNTHASE_2"/>
    <property type="match status" value="1"/>
</dbReference>
<feature type="binding site" evidence="7">
    <location>
        <position position="27"/>
    </location>
    <ligand>
        <name>3-phosphoshikimate</name>
        <dbReference type="ChEBI" id="CHEBI:145989"/>
    </ligand>
</feature>
<feature type="binding site" evidence="7">
    <location>
        <position position="390"/>
    </location>
    <ligand>
        <name>phosphoenolpyruvate</name>
        <dbReference type="ChEBI" id="CHEBI:58702"/>
    </ligand>
</feature>
<evidence type="ECO:0000256" key="1">
    <source>
        <dbReference type="ARBA" id="ARBA00004811"/>
    </source>
</evidence>
<evidence type="ECO:0000259" key="8">
    <source>
        <dbReference type="Pfam" id="PF00275"/>
    </source>
</evidence>
<keyword evidence="3 7" id="KW-0028">Amino-acid biosynthesis</keyword>
<feature type="binding site" evidence="7">
    <location>
        <position position="22"/>
    </location>
    <ligand>
        <name>3-phosphoshikimate</name>
        <dbReference type="ChEBI" id="CHEBI:145989"/>
    </ligand>
</feature>
<feature type="binding site" evidence="7">
    <location>
        <position position="322"/>
    </location>
    <ligand>
        <name>phosphoenolpyruvate</name>
        <dbReference type="ChEBI" id="CHEBI:58702"/>
    </ligand>
</feature>
<reference evidence="9" key="1">
    <citation type="submission" date="2020-08" db="EMBL/GenBank/DDBJ databases">
        <title>Genome public.</title>
        <authorList>
            <person name="Liu C."/>
            <person name="Sun Q."/>
        </authorList>
    </citation>
    <scope>NUCLEOTIDE SEQUENCE</scope>
    <source>
        <strain evidence="9">H8</strain>
    </source>
</reference>
<evidence type="ECO:0000256" key="6">
    <source>
        <dbReference type="ARBA" id="ARBA00044633"/>
    </source>
</evidence>
<dbReference type="GO" id="GO:0003866">
    <property type="term" value="F:3-phosphoshikimate 1-carboxyvinyltransferase activity"/>
    <property type="evidence" value="ECO:0007669"/>
    <property type="project" value="UniProtKB-UniRule"/>
</dbReference>
<keyword evidence="4 7" id="KW-0808">Transferase</keyword>
<feature type="domain" description="Enolpyruvate transferase" evidence="8">
    <location>
        <begin position="11"/>
        <end position="398"/>
    </location>
</feature>
<feature type="binding site" evidence="7">
    <location>
        <position position="164"/>
    </location>
    <ligand>
        <name>3-phosphoshikimate</name>
        <dbReference type="ChEBI" id="CHEBI:145989"/>
    </ligand>
</feature>
<protein>
    <recommendedName>
        <fullName evidence="7">3-phosphoshikimate 1-carboxyvinyltransferase</fullName>
        <ecNumber evidence="7">2.5.1.19</ecNumber>
    </recommendedName>
    <alternativeName>
        <fullName evidence="7">5-enolpyruvylshikimate-3-phosphate synthase</fullName>
        <shortName evidence="7">EPSP synthase</shortName>
        <shortName evidence="7">EPSPS</shortName>
    </alternativeName>
</protein>
<evidence type="ECO:0000313" key="9">
    <source>
        <dbReference type="EMBL" id="MBC8540504.1"/>
    </source>
</evidence>
<comment type="catalytic activity">
    <reaction evidence="6">
        <text>3-phosphoshikimate + phosphoenolpyruvate = 5-O-(1-carboxyvinyl)-3-phosphoshikimate + phosphate</text>
        <dbReference type="Rhea" id="RHEA:21256"/>
        <dbReference type="ChEBI" id="CHEBI:43474"/>
        <dbReference type="ChEBI" id="CHEBI:57701"/>
        <dbReference type="ChEBI" id="CHEBI:58702"/>
        <dbReference type="ChEBI" id="CHEBI:145989"/>
        <dbReference type="EC" id="2.5.1.19"/>
    </reaction>
    <physiologicalReaction direction="left-to-right" evidence="6">
        <dbReference type="Rhea" id="RHEA:21257"/>
    </physiologicalReaction>
</comment>
<evidence type="ECO:0000256" key="2">
    <source>
        <dbReference type="ARBA" id="ARBA00009948"/>
    </source>
</evidence>
<comment type="caution">
    <text evidence="9">The sequence shown here is derived from an EMBL/GenBank/DDBJ whole genome shotgun (WGS) entry which is preliminary data.</text>
</comment>
<dbReference type="EMBL" id="JACRSU010000002">
    <property type="protein sequence ID" value="MBC8540504.1"/>
    <property type="molecule type" value="Genomic_DNA"/>
</dbReference>
<feature type="binding site" evidence="7">
    <location>
        <position position="93"/>
    </location>
    <ligand>
        <name>phosphoenolpyruvate</name>
        <dbReference type="ChEBI" id="CHEBI:58702"/>
    </ligand>
</feature>
<gene>
    <name evidence="7 9" type="primary">aroA</name>
    <name evidence="9" type="ORF">H8698_05885</name>
</gene>
<comment type="subunit">
    <text evidence="7">Monomer.</text>
</comment>
<comment type="pathway">
    <text evidence="1 7">Metabolic intermediate biosynthesis; chorismate biosynthesis; chorismate from D-erythrose 4-phosphate and phosphoenolpyruvate: step 6/7.</text>
</comment>
<dbReference type="CDD" id="cd01556">
    <property type="entry name" value="EPSP_synthase"/>
    <property type="match status" value="1"/>
</dbReference>
<dbReference type="AlphaFoldDB" id="A0A926DMM8"/>
<comment type="function">
    <text evidence="7">Catalyzes the transfer of the enolpyruvyl moiety of phosphoenolpyruvate (PEP) to the 5-hydroxyl of shikimate-3-phosphate (S3P) to produce enolpyruvyl shikimate-3-phosphate and inorganic phosphate.</text>
</comment>
<dbReference type="GO" id="GO:0009073">
    <property type="term" value="P:aromatic amino acid family biosynthetic process"/>
    <property type="evidence" value="ECO:0007669"/>
    <property type="project" value="UniProtKB-KW"/>
</dbReference>
<evidence type="ECO:0000256" key="5">
    <source>
        <dbReference type="ARBA" id="ARBA00023141"/>
    </source>
</evidence>
<dbReference type="Gene3D" id="3.65.10.10">
    <property type="entry name" value="Enolpyruvate transferase domain"/>
    <property type="match status" value="2"/>
</dbReference>
<feature type="binding site" evidence="7">
    <location>
        <position position="22"/>
    </location>
    <ligand>
        <name>phosphoenolpyruvate</name>
        <dbReference type="ChEBI" id="CHEBI:58702"/>
    </ligand>
</feature>
<dbReference type="EC" id="2.5.1.19" evidence="7"/>
<proteinExistence type="inferred from homology"/>
<feature type="binding site" evidence="7">
    <location>
        <position position="163"/>
    </location>
    <ligand>
        <name>3-phosphoshikimate</name>
        <dbReference type="ChEBI" id="CHEBI:145989"/>
    </ligand>
</feature>
<feature type="binding site" evidence="7">
    <location>
        <position position="164"/>
    </location>
    <ligand>
        <name>phosphoenolpyruvate</name>
        <dbReference type="ChEBI" id="CHEBI:58702"/>
    </ligand>
</feature>
<feature type="binding site" evidence="7">
    <location>
        <position position="190"/>
    </location>
    <ligand>
        <name>3-phosphoshikimate</name>
        <dbReference type="ChEBI" id="CHEBI:145989"/>
    </ligand>
</feature>
<dbReference type="NCBIfam" id="TIGR01356">
    <property type="entry name" value="aroA"/>
    <property type="match status" value="1"/>
</dbReference>
<name>A0A926DMM8_9FIRM</name>
<feature type="binding site" evidence="7">
    <location>
        <position position="23"/>
    </location>
    <ligand>
        <name>3-phosphoshikimate</name>
        <dbReference type="ChEBI" id="CHEBI:145989"/>
    </ligand>
</feature>
<feature type="binding site" evidence="7">
    <location>
        <position position="364"/>
    </location>
    <ligand>
        <name>phosphoenolpyruvate</name>
        <dbReference type="ChEBI" id="CHEBI:58702"/>
    </ligand>
</feature>
<feature type="binding site" evidence="7">
    <location>
        <position position="291"/>
    </location>
    <ligand>
        <name>3-phosphoshikimate</name>
        <dbReference type="ChEBI" id="CHEBI:145989"/>
    </ligand>
</feature>
<evidence type="ECO:0000256" key="3">
    <source>
        <dbReference type="ARBA" id="ARBA00022605"/>
    </source>
</evidence>
<keyword evidence="10" id="KW-1185">Reference proteome</keyword>
<feature type="binding site" evidence="7">
    <location>
        <position position="162"/>
    </location>
    <ligand>
        <name>3-phosphoshikimate</name>
        <dbReference type="ChEBI" id="CHEBI:145989"/>
    </ligand>
</feature>
<dbReference type="RefSeq" id="WP_249311686.1">
    <property type="nucleotide sequence ID" value="NZ_JACRSU010000002.1"/>
</dbReference>
<dbReference type="Pfam" id="PF00275">
    <property type="entry name" value="EPSP_synthase"/>
    <property type="match status" value="1"/>
</dbReference>
<feature type="binding site" evidence="7">
    <location>
        <position position="121"/>
    </location>
    <ligand>
        <name>phosphoenolpyruvate</name>
        <dbReference type="ChEBI" id="CHEBI:58702"/>
    </ligand>
</feature>
<dbReference type="SUPFAM" id="SSF55205">
    <property type="entry name" value="EPT/RTPC-like"/>
    <property type="match status" value="1"/>
</dbReference>
<dbReference type="GO" id="GO:0005737">
    <property type="term" value="C:cytoplasm"/>
    <property type="evidence" value="ECO:0007669"/>
    <property type="project" value="UniProtKB-SubCell"/>
</dbReference>
<dbReference type="InterPro" id="IPR013792">
    <property type="entry name" value="RNA3'P_cycl/enolpyr_Trfase_a/b"/>
</dbReference>
<evidence type="ECO:0000256" key="7">
    <source>
        <dbReference type="HAMAP-Rule" id="MF_00210"/>
    </source>
</evidence>
<accession>A0A926DMM8</accession>
<dbReference type="InterPro" id="IPR006264">
    <property type="entry name" value="EPSP_synthase"/>
</dbReference>
<dbReference type="PIRSF" id="PIRSF000505">
    <property type="entry name" value="EPSPS"/>
    <property type="match status" value="1"/>
</dbReference>
<keyword evidence="7" id="KW-0963">Cytoplasm</keyword>
<comment type="caution">
    <text evidence="7">Lacks conserved residue(s) required for the propagation of feature annotation.</text>
</comment>
<dbReference type="InterPro" id="IPR001986">
    <property type="entry name" value="Enolpyruvate_Tfrase_dom"/>
</dbReference>